<dbReference type="SMART" id="SM00320">
    <property type="entry name" value="WD40"/>
    <property type="match status" value="1"/>
</dbReference>
<evidence type="ECO:0000256" key="3">
    <source>
        <dbReference type="ARBA" id="ARBA00038145"/>
    </source>
</evidence>
<dbReference type="Pfam" id="PF00400">
    <property type="entry name" value="WD40"/>
    <property type="match status" value="1"/>
</dbReference>
<dbReference type="PANTHER" id="PTHR22842">
    <property type="entry name" value="WD40 REPEAT PROTEIN"/>
    <property type="match status" value="1"/>
</dbReference>
<evidence type="ECO:0000256" key="6">
    <source>
        <dbReference type="PROSITE-ProRule" id="PRU00221"/>
    </source>
</evidence>
<evidence type="ECO:0000313" key="7">
    <source>
        <dbReference type="EMBL" id="CAH2065064.1"/>
    </source>
</evidence>
<comment type="similarity">
    <text evidence="3">Belongs to the WD repeat MORG1 family.</text>
</comment>
<evidence type="ECO:0000256" key="5">
    <source>
        <dbReference type="ARBA" id="ARBA00042222"/>
    </source>
</evidence>
<feature type="repeat" description="WD" evidence="6">
    <location>
        <begin position="30"/>
        <end position="62"/>
    </location>
</feature>
<keyword evidence="6" id="KW-0853">WD repeat</keyword>
<name>A0ABN8IVF9_9NEOP</name>
<evidence type="ECO:0000256" key="1">
    <source>
        <dbReference type="ARBA" id="ARBA00004496"/>
    </source>
</evidence>
<evidence type="ECO:0000313" key="8">
    <source>
        <dbReference type="Proteomes" id="UP000837857"/>
    </source>
</evidence>
<dbReference type="Proteomes" id="UP000837857">
    <property type="component" value="Chromosome 30"/>
</dbReference>
<evidence type="ECO:0000256" key="2">
    <source>
        <dbReference type="ARBA" id="ARBA00022490"/>
    </source>
</evidence>
<keyword evidence="8" id="KW-1185">Reference proteome</keyword>
<accession>A0ABN8IVF9</accession>
<dbReference type="PANTHER" id="PTHR22842:SF3">
    <property type="entry name" value="WD REPEAT DOMAIN-CONTAINING PROTEIN 83"/>
    <property type="match status" value="1"/>
</dbReference>
<dbReference type="InterPro" id="IPR001680">
    <property type="entry name" value="WD40_rpt"/>
</dbReference>
<dbReference type="SUPFAM" id="SSF50978">
    <property type="entry name" value="WD40 repeat-like"/>
    <property type="match status" value="1"/>
</dbReference>
<feature type="non-terminal residue" evidence="7">
    <location>
        <position position="121"/>
    </location>
</feature>
<comment type="subcellular location">
    <subcellularLocation>
        <location evidence="1">Cytoplasm</location>
    </subcellularLocation>
</comment>
<dbReference type="PROSITE" id="PS50082">
    <property type="entry name" value="WD_REPEATS_2"/>
    <property type="match status" value="1"/>
</dbReference>
<dbReference type="InterPro" id="IPR036322">
    <property type="entry name" value="WD40_repeat_dom_sf"/>
</dbReference>
<sequence>MGGTLELRRKVLEVIEGIMSEDRLSTLVSIKCKQQTIRAVRFNIDGTYCLTCGADKKIKLWNPHRELLLKTYVEWCDSMRVVVPPISKTNHVAMRTKVVRPPCGRPSYAAFAVRDALDAGR</sequence>
<dbReference type="InterPro" id="IPR015943">
    <property type="entry name" value="WD40/YVTN_repeat-like_dom_sf"/>
</dbReference>
<organism evidence="7 8">
    <name type="scientific">Iphiclides podalirius</name>
    <name type="common">scarce swallowtail</name>
    <dbReference type="NCBI Taxonomy" id="110791"/>
    <lineage>
        <taxon>Eukaryota</taxon>
        <taxon>Metazoa</taxon>
        <taxon>Ecdysozoa</taxon>
        <taxon>Arthropoda</taxon>
        <taxon>Hexapoda</taxon>
        <taxon>Insecta</taxon>
        <taxon>Pterygota</taxon>
        <taxon>Neoptera</taxon>
        <taxon>Endopterygota</taxon>
        <taxon>Lepidoptera</taxon>
        <taxon>Glossata</taxon>
        <taxon>Ditrysia</taxon>
        <taxon>Papilionoidea</taxon>
        <taxon>Papilionidae</taxon>
        <taxon>Papilioninae</taxon>
        <taxon>Iphiclides</taxon>
    </lineage>
</organism>
<evidence type="ECO:0000256" key="4">
    <source>
        <dbReference type="ARBA" id="ARBA00040453"/>
    </source>
</evidence>
<keyword evidence="2" id="KW-0963">Cytoplasm</keyword>
<reference evidence="7" key="1">
    <citation type="submission" date="2022-03" db="EMBL/GenBank/DDBJ databases">
        <authorList>
            <person name="Martin H S."/>
        </authorList>
    </citation>
    <scope>NUCLEOTIDE SEQUENCE</scope>
</reference>
<dbReference type="EMBL" id="OW152842">
    <property type="protein sequence ID" value="CAH2065064.1"/>
    <property type="molecule type" value="Genomic_DNA"/>
</dbReference>
<protein>
    <recommendedName>
        <fullName evidence="4">WD repeat domain-containing protein 83</fullName>
    </recommendedName>
    <alternativeName>
        <fullName evidence="5">Mitogen-activated protein kinase organizer 1</fullName>
    </alternativeName>
</protein>
<gene>
    <name evidence="7" type="ORF">IPOD504_LOCUS13022</name>
</gene>
<dbReference type="InterPro" id="IPR051980">
    <property type="entry name" value="WD_repeat_MORG1"/>
</dbReference>
<dbReference type="Gene3D" id="2.130.10.10">
    <property type="entry name" value="YVTN repeat-like/Quinoprotein amine dehydrogenase"/>
    <property type="match status" value="1"/>
</dbReference>
<proteinExistence type="inferred from homology"/>